<comment type="caution">
    <text evidence="2">The sequence shown here is derived from an EMBL/GenBank/DDBJ whole genome shotgun (WGS) entry which is preliminary data.</text>
</comment>
<dbReference type="AlphaFoldDB" id="A0AAV9J7U8"/>
<sequence length="127" mass="14011">MQGPCSEEDQHDELEVVDEYVGKYVKNVQNLVTQVEQHMTNVDECEAKADKYVRQVDAHVSARKQLQYDCKVLPVSMIRDAFDVALSAIVVHDNMGEDLFHLAGIPSNANYGDNNDAAASNLCPASA</sequence>
<evidence type="ECO:0000313" key="2">
    <source>
        <dbReference type="EMBL" id="KAK4541094.1"/>
    </source>
</evidence>
<dbReference type="EMBL" id="JAVFHQ010000057">
    <property type="protein sequence ID" value="KAK4541094.1"/>
    <property type="molecule type" value="Genomic_DNA"/>
</dbReference>
<name>A0AAV9J7U8_9PEZI</name>
<evidence type="ECO:0000256" key="1">
    <source>
        <dbReference type="SAM" id="Coils"/>
    </source>
</evidence>
<reference evidence="2 3" key="1">
    <citation type="submission" date="2021-11" db="EMBL/GenBank/DDBJ databases">
        <title>Black yeast isolated from Biological Soil Crust.</title>
        <authorList>
            <person name="Kurbessoian T."/>
        </authorList>
    </citation>
    <scope>NUCLEOTIDE SEQUENCE [LARGE SCALE GENOMIC DNA]</scope>
    <source>
        <strain evidence="2 3">CCFEE 5522</strain>
    </source>
</reference>
<gene>
    <name evidence="2" type="ORF">LTR36_008319</name>
</gene>
<evidence type="ECO:0000313" key="3">
    <source>
        <dbReference type="Proteomes" id="UP001324427"/>
    </source>
</evidence>
<dbReference type="Proteomes" id="UP001324427">
    <property type="component" value="Unassembled WGS sequence"/>
</dbReference>
<protein>
    <submittedName>
        <fullName evidence="2">Uncharacterized protein</fullName>
    </submittedName>
</protein>
<accession>A0AAV9J7U8</accession>
<organism evidence="2 3">
    <name type="scientific">Oleoguttula mirabilis</name>
    <dbReference type="NCBI Taxonomy" id="1507867"/>
    <lineage>
        <taxon>Eukaryota</taxon>
        <taxon>Fungi</taxon>
        <taxon>Dikarya</taxon>
        <taxon>Ascomycota</taxon>
        <taxon>Pezizomycotina</taxon>
        <taxon>Dothideomycetes</taxon>
        <taxon>Dothideomycetidae</taxon>
        <taxon>Mycosphaerellales</taxon>
        <taxon>Teratosphaeriaceae</taxon>
        <taxon>Oleoguttula</taxon>
    </lineage>
</organism>
<proteinExistence type="predicted"/>
<feature type="coiled-coil region" evidence="1">
    <location>
        <begin position="28"/>
        <end position="55"/>
    </location>
</feature>
<keyword evidence="1" id="KW-0175">Coiled coil</keyword>
<keyword evidence="3" id="KW-1185">Reference proteome</keyword>